<sequence>MHIKQVIGHLESFKHEVTMIEWVELDWEELNKRILRKKTDKGREIAIVLDEQGLTSGDILFHEPGCTIAIRTKLEPAYVIQPKSMHDMGKVAFELGNRHTPCILENNEIIVRYDKTLEVIFHETGVPYVQTEKRFNQPFKYKGHHHHDKDEPASAAHAHS</sequence>
<comment type="caution">
    <text evidence="8">The sequence shown here is derived from an EMBL/GenBank/DDBJ whole genome shotgun (WGS) entry which is preliminary data.</text>
</comment>
<dbReference type="InterPro" id="IPR007864">
    <property type="entry name" value="UreE_C_dom"/>
</dbReference>
<evidence type="ECO:0000256" key="4">
    <source>
        <dbReference type="ARBA" id="ARBA00023186"/>
    </source>
</evidence>
<dbReference type="OrthoDB" id="9810882at2"/>
<dbReference type="SUPFAM" id="SSF69737">
    <property type="entry name" value="Urease metallochaperone UreE, C-terminal domain"/>
    <property type="match status" value="1"/>
</dbReference>
<accession>A0A562QTX4</accession>
<dbReference type="Pfam" id="PF05194">
    <property type="entry name" value="UreE_C"/>
    <property type="match status" value="1"/>
</dbReference>
<dbReference type="GO" id="GO:0006457">
    <property type="term" value="P:protein folding"/>
    <property type="evidence" value="ECO:0007669"/>
    <property type="project" value="InterPro"/>
</dbReference>
<dbReference type="InterPro" id="IPR012406">
    <property type="entry name" value="UreE"/>
</dbReference>
<dbReference type="Gene3D" id="2.60.260.20">
    <property type="entry name" value="Urease metallochaperone UreE, N-terminal domain"/>
    <property type="match status" value="1"/>
</dbReference>
<dbReference type="RefSeq" id="WP_144448529.1">
    <property type="nucleotide sequence ID" value="NZ_VLKZ01000001.1"/>
</dbReference>
<evidence type="ECO:0000259" key="7">
    <source>
        <dbReference type="SMART" id="SM00988"/>
    </source>
</evidence>
<keyword evidence="3 5" id="KW-0533">Nickel</keyword>
<dbReference type="GO" id="GO:0019627">
    <property type="term" value="P:urea metabolic process"/>
    <property type="evidence" value="ECO:0007669"/>
    <property type="project" value="InterPro"/>
</dbReference>
<evidence type="ECO:0000313" key="9">
    <source>
        <dbReference type="Proteomes" id="UP000315711"/>
    </source>
</evidence>
<dbReference type="CDD" id="cd00571">
    <property type="entry name" value="UreE"/>
    <property type="match status" value="1"/>
</dbReference>
<keyword evidence="4 5" id="KW-0143">Chaperone</keyword>
<dbReference type="GO" id="GO:0016151">
    <property type="term" value="F:nickel cation binding"/>
    <property type="evidence" value="ECO:0007669"/>
    <property type="project" value="UniProtKB-UniRule"/>
</dbReference>
<dbReference type="HAMAP" id="MF_00822">
    <property type="entry name" value="UreE"/>
    <property type="match status" value="1"/>
</dbReference>
<dbReference type="SUPFAM" id="SSF69287">
    <property type="entry name" value="Urease metallochaperone UreE, N-terminal domain"/>
    <property type="match status" value="1"/>
</dbReference>
<dbReference type="AlphaFoldDB" id="A0A562QTX4"/>
<gene>
    <name evidence="5" type="primary">ureE</name>
    <name evidence="8" type="ORF">IQ10_00110</name>
</gene>
<comment type="similarity">
    <text evidence="5">Belongs to the UreE family.</text>
</comment>
<dbReference type="Gene3D" id="3.30.70.790">
    <property type="entry name" value="UreE, C-terminal domain"/>
    <property type="match status" value="1"/>
</dbReference>
<proteinExistence type="inferred from homology"/>
<evidence type="ECO:0000256" key="1">
    <source>
        <dbReference type="ARBA" id="ARBA00004496"/>
    </source>
</evidence>
<dbReference type="Proteomes" id="UP000315711">
    <property type="component" value="Unassembled WGS sequence"/>
</dbReference>
<feature type="region of interest" description="Disordered" evidence="6">
    <location>
        <begin position="140"/>
        <end position="160"/>
    </location>
</feature>
<dbReference type="EMBL" id="VLKZ01000001">
    <property type="protein sequence ID" value="TWI59690.1"/>
    <property type="molecule type" value="Genomic_DNA"/>
</dbReference>
<feature type="domain" description="UreE urease accessory N-terminal" evidence="7">
    <location>
        <begin position="6"/>
        <end position="68"/>
    </location>
</feature>
<comment type="subcellular location">
    <subcellularLocation>
        <location evidence="1 5">Cytoplasm</location>
    </subcellularLocation>
</comment>
<dbReference type="InterPro" id="IPR004029">
    <property type="entry name" value="UreE_N"/>
</dbReference>
<reference evidence="8 9" key="1">
    <citation type="journal article" date="2015" name="Stand. Genomic Sci.">
        <title>Genomic Encyclopedia of Bacterial and Archaeal Type Strains, Phase III: the genomes of soil and plant-associated and newly described type strains.</title>
        <authorList>
            <person name="Whitman W.B."/>
            <person name="Woyke T."/>
            <person name="Klenk H.P."/>
            <person name="Zhou Y."/>
            <person name="Lilburn T.G."/>
            <person name="Beck B.J."/>
            <person name="De Vos P."/>
            <person name="Vandamme P."/>
            <person name="Eisen J.A."/>
            <person name="Garrity G."/>
            <person name="Hugenholtz P."/>
            <person name="Kyrpides N.C."/>
        </authorList>
    </citation>
    <scope>NUCLEOTIDE SEQUENCE [LARGE SCALE GENOMIC DNA]</scope>
    <source>
        <strain evidence="8 9">CGMCC 1.10116</strain>
    </source>
</reference>
<protein>
    <recommendedName>
        <fullName evidence="5">Urease accessory protein UreE</fullName>
    </recommendedName>
</protein>
<dbReference type="PIRSF" id="PIRSF036402">
    <property type="entry name" value="Ureas_acces_UreE"/>
    <property type="match status" value="1"/>
</dbReference>
<evidence type="ECO:0000313" key="8">
    <source>
        <dbReference type="EMBL" id="TWI59690.1"/>
    </source>
</evidence>
<keyword evidence="9" id="KW-1185">Reference proteome</keyword>
<evidence type="ECO:0000256" key="6">
    <source>
        <dbReference type="SAM" id="MobiDB-lite"/>
    </source>
</evidence>
<dbReference type="GO" id="GO:0065003">
    <property type="term" value="P:protein-containing complex assembly"/>
    <property type="evidence" value="ECO:0007669"/>
    <property type="project" value="InterPro"/>
</dbReference>
<keyword evidence="2 5" id="KW-0963">Cytoplasm</keyword>
<dbReference type="SMART" id="SM00988">
    <property type="entry name" value="UreE_N"/>
    <property type="match status" value="1"/>
</dbReference>
<dbReference type="GO" id="GO:0051082">
    <property type="term" value="F:unfolded protein binding"/>
    <property type="evidence" value="ECO:0007669"/>
    <property type="project" value="UniProtKB-UniRule"/>
</dbReference>
<evidence type="ECO:0000256" key="5">
    <source>
        <dbReference type="HAMAP-Rule" id="MF_00822"/>
    </source>
</evidence>
<evidence type="ECO:0000256" key="3">
    <source>
        <dbReference type="ARBA" id="ARBA00022596"/>
    </source>
</evidence>
<organism evidence="8 9">
    <name type="scientific">Halalkalibacter nanhaiisediminis</name>
    <dbReference type="NCBI Taxonomy" id="688079"/>
    <lineage>
        <taxon>Bacteria</taxon>
        <taxon>Bacillati</taxon>
        <taxon>Bacillota</taxon>
        <taxon>Bacilli</taxon>
        <taxon>Bacillales</taxon>
        <taxon>Bacillaceae</taxon>
        <taxon>Halalkalibacter</taxon>
    </lineage>
</organism>
<evidence type="ECO:0000256" key="2">
    <source>
        <dbReference type="ARBA" id="ARBA00022490"/>
    </source>
</evidence>
<comment type="function">
    <text evidence="5">Involved in urease metallocenter assembly. Binds nickel. Probably functions as a nickel donor during metallocenter assembly.</text>
</comment>
<dbReference type="InterPro" id="IPR036118">
    <property type="entry name" value="UreE_N_sf"/>
</dbReference>
<dbReference type="GO" id="GO:0005737">
    <property type="term" value="C:cytoplasm"/>
    <property type="evidence" value="ECO:0007669"/>
    <property type="project" value="UniProtKB-SubCell"/>
</dbReference>
<dbReference type="Pfam" id="PF02814">
    <property type="entry name" value="UreE_N"/>
    <property type="match status" value="1"/>
</dbReference>
<name>A0A562QTX4_9BACI</name>